<protein>
    <recommendedName>
        <fullName evidence="1">Aminoglycoside phosphotransferase domain-containing protein</fullName>
    </recommendedName>
</protein>
<sequence>MRDAVDEIELAALTTFGADEALAVVRRALAGTRFADADLTVLRPPADNAVVAVPAAGLVARVGAVRARRERLRTELELATWCESRGIQTVRPAGSPPTEQLLQVDGRIVTWWQYLPTAERGTAQALGRLLRQLHRQPPPWPDLPPLNPWNRVRRQLSAAASGIPAADLAGLVDLRDELDRRWSASRWPAEPSAILHGDAHVGNTLSIAGQVHLLDFEDSCLGPRQWDIAYVIGSWRLGWLTDAEFDQFVAAYGDDLRDDADIDLLVDISLFRRTCWYASRASREPQIVDAVRHRIATLLDPSLRRDWRRS</sequence>
<accession>A0A8J3JM48</accession>
<comment type="caution">
    <text evidence="2">The sequence shown here is derived from an EMBL/GenBank/DDBJ whole genome shotgun (WGS) entry which is preliminary data.</text>
</comment>
<reference evidence="2 3" key="1">
    <citation type="submission" date="2021-01" db="EMBL/GenBank/DDBJ databases">
        <title>Whole genome shotgun sequence of Catellatospora bangladeshensis NBRC 107357.</title>
        <authorList>
            <person name="Komaki H."/>
            <person name="Tamura T."/>
        </authorList>
    </citation>
    <scope>NUCLEOTIDE SEQUENCE [LARGE SCALE GENOMIC DNA]</scope>
    <source>
        <strain evidence="2 3">NBRC 107357</strain>
    </source>
</reference>
<dbReference type="Pfam" id="PF01636">
    <property type="entry name" value="APH"/>
    <property type="match status" value="1"/>
</dbReference>
<dbReference type="AlphaFoldDB" id="A0A8J3JM48"/>
<organism evidence="2 3">
    <name type="scientific">Catellatospora bangladeshensis</name>
    <dbReference type="NCBI Taxonomy" id="310355"/>
    <lineage>
        <taxon>Bacteria</taxon>
        <taxon>Bacillati</taxon>
        <taxon>Actinomycetota</taxon>
        <taxon>Actinomycetes</taxon>
        <taxon>Micromonosporales</taxon>
        <taxon>Micromonosporaceae</taxon>
        <taxon>Catellatospora</taxon>
    </lineage>
</organism>
<dbReference type="EMBL" id="BONF01000027">
    <property type="protein sequence ID" value="GIF83123.1"/>
    <property type="molecule type" value="Genomic_DNA"/>
</dbReference>
<name>A0A8J3JM48_9ACTN</name>
<dbReference type="SUPFAM" id="SSF56112">
    <property type="entry name" value="Protein kinase-like (PK-like)"/>
    <property type="match status" value="1"/>
</dbReference>
<dbReference type="InterPro" id="IPR002575">
    <property type="entry name" value="Aminoglycoside_PTrfase"/>
</dbReference>
<evidence type="ECO:0000259" key="1">
    <source>
        <dbReference type="Pfam" id="PF01636"/>
    </source>
</evidence>
<evidence type="ECO:0000313" key="3">
    <source>
        <dbReference type="Proteomes" id="UP000601223"/>
    </source>
</evidence>
<proteinExistence type="predicted"/>
<dbReference type="Proteomes" id="UP000601223">
    <property type="component" value="Unassembled WGS sequence"/>
</dbReference>
<dbReference type="Gene3D" id="3.90.1200.10">
    <property type="match status" value="1"/>
</dbReference>
<feature type="domain" description="Aminoglycoside phosphotransferase" evidence="1">
    <location>
        <begin position="46"/>
        <end position="256"/>
    </location>
</feature>
<gene>
    <name evidence="2" type="ORF">Cba03nite_44720</name>
</gene>
<dbReference type="InterPro" id="IPR011009">
    <property type="entry name" value="Kinase-like_dom_sf"/>
</dbReference>
<evidence type="ECO:0000313" key="2">
    <source>
        <dbReference type="EMBL" id="GIF83123.1"/>
    </source>
</evidence>
<keyword evidence="3" id="KW-1185">Reference proteome</keyword>